<evidence type="ECO:0000256" key="1">
    <source>
        <dbReference type="SAM" id="MobiDB-lite"/>
    </source>
</evidence>
<accession>A0AAD4PWF9</accession>
<dbReference type="PANTHER" id="PTHR13992:SF39">
    <property type="entry name" value="SMRTER, ISOFORM G"/>
    <property type="match status" value="1"/>
</dbReference>
<dbReference type="Proteomes" id="UP001201262">
    <property type="component" value="Unassembled WGS sequence"/>
</dbReference>
<feature type="compositionally biased region" description="Low complexity" evidence="1">
    <location>
        <begin position="1557"/>
        <end position="1567"/>
    </location>
</feature>
<dbReference type="PROSITE" id="PS51293">
    <property type="entry name" value="SANT"/>
    <property type="match status" value="1"/>
</dbReference>
<feature type="compositionally biased region" description="Pro residues" evidence="1">
    <location>
        <begin position="1643"/>
        <end position="1655"/>
    </location>
</feature>
<dbReference type="InterPro" id="IPR001005">
    <property type="entry name" value="SANT/Myb"/>
</dbReference>
<feature type="compositionally biased region" description="Low complexity" evidence="1">
    <location>
        <begin position="1749"/>
        <end position="1782"/>
    </location>
</feature>
<feature type="compositionally biased region" description="Low complexity" evidence="1">
    <location>
        <begin position="1373"/>
        <end position="1382"/>
    </location>
</feature>
<feature type="compositionally biased region" description="Pro residues" evidence="1">
    <location>
        <begin position="206"/>
        <end position="218"/>
    </location>
</feature>
<comment type="caution">
    <text evidence="3">The sequence shown here is derived from an EMBL/GenBank/DDBJ whole genome shotgun (WGS) entry which is preliminary data.</text>
</comment>
<feature type="compositionally biased region" description="Basic and acidic residues" evidence="1">
    <location>
        <begin position="54"/>
        <end position="131"/>
    </location>
</feature>
<feature type="compositionally biased region" description="Basic and acidic residues" evidence="1">
    <location>
        <begin position="184"/>
        <end position="194"/>
    </location>
</feature>
<organism evidence="3 4">
    <name type="scientific">Talaromyces proteolyticus</name>
    <dbReference type="NCBI Taxonomy" id="1131652"/>
    <lineage>
        <taxon>Eukaryota</taxon>
        <taxon>Fungi</taxon>
        <taxon>Dikarya</taxon>
        <taxon>Ascomycota</taxon>
        <taxon>Pezizomycotina</taxon>
        <taxon>Eurotiomycetes</taxon>
        <taxon>Eurotiomycetidae</taxon>
        <taxon>Eurotiales</taxon>
        <taxon>Trichocomaceae</taxon>
        <taxon>Talaromyces</taxon>
        <taxon>Talaromyces sect. Bacilispori</taxon>
    </lineage>
</organism>
<feature type="compositionally biased region" description="Pro residues" evidence="1">
    <location>
        <begin position="745"/>
        <end position="754"/>
    </location>
</feature>
<keyword evidence="4" id="KW-1185">Reference proteome</keyword>
<feature type="compositionally biased region" description="Basic and acidic residues" evidence="1">
    <location>
        <begin position="430"/>
        <end position="448"/>
    </location>
</feature>
<dbReference type="CDD" id="cd00167">
    <property type="entry name" value="SANT"/>
    <property type="match status" value="1"/>
</dbReference>
<feature type="compositionally biased region" description="Low complexity" evidence="1">
    <location>
        <begin position="141"/>
        <end position="153"/>
    </location>
</feature>
<gene>
    <name evidence="3" type="ORF">BGW36DRAFT_379526</name>
</gene>
<feature type="compositionally biased region" description="Basic and acidic residues" evidence="1">
    <location>
        <begin position="957"/>
        <end position="974"/>
    </location>
</feature>
<feature type="compositionally biased region" description="Polar residues" evidence="1">
    <location>
        <begin position="348"/>
        <end position="371"/>
    </location>
</feature>
<feature type="compositionally biased region" description="Basic and acidic residues" evidence="1">
    <location>
        <begin position="492"/>
        <end position="522"/>
    </location>
</feature>
<feature type="compositionally biased region" description="Acidic residues" evidence="1">
    <location>
        <begin position="536"/>
        <end position="547"/>
    </location>
</feature>
<reference evidence="3" key="1">
    <citation type="submission" date="2021-12" db="EMBL/GenBank/DDBJ databases">
        <title>Convergent genome expansion in fungi linked to evolution of root-endophyte symbiosis.</title>
        <authorList>
            <consortium name="DOE Joint Genome Institute"/>
            <person name="Ke Y.-H."/>
            <person name="Bonito G."/>
            <person name="Liao H.-L."/>
            <person name="Looney B."/>
            <person name="Rojas-Flechas A."/>
            <person name="Nash J."/>
            <person name="Hameed K."/>
            <person name="Schadt C."/>
            <person name="Martin F."/>
            <person name="Crous P.W."/>
            <person name="Miettinen O."/>
            <person name="Magnuson J.K."/>
            <person name="Labbe J."/>
            <person name="Jacobson D."/>
            <person name="Doktycz M.J."/>
            <person name="Veneault-Fourrey C."/>
            <person name="Kuo A."/>
            <person name="Mondo S."/>
            <person name="Calhoun S."/>
            <person name="Riley R."/>
            <person name="Ohm R."/>
            <person name="LaButti K."/>
            <person name="Andreopoulos B."/>
            <person name="Pangilinan J."/>
            <person name="Nolan M."/>
            <person name="Tritt A."/>
            <person name="Clum A."/>
            <person name="Lipzen A."/>
            <person name="Daum C."/>
            <person name="Barry K."/>
            <person name="Grigoriev I.V."/>
            <person name="Vilgalys R."/>
        </authorList>
    </citation>
    <scope>NUCLEOTIDE SEQUENCE</scope>
    <source>
        <strain evidence="3">PMI_201</strain>
    </source>
</reference>
<feature type="compositionally biased region" description="Polar residues" evidence="1">
    <location>
        <begin position="1657"/>
        <end position="1672"/>
    </location>
</feature>
<feature type="compositionally biased region" description="Basic and acidic residues" evidence="1">
    <location>
        <begin position="456"/>
        <end position="470"/>
    </location>
</feature>
<feature type="region of interest" description="Disordered" evidence="1">
    <location>
        <begin position="728"/>
        <end position="762"/>
    </location>
</feature>
<feature type="compositionally biased region" description="Low complexity" evidence="1">
    <location>
        <begin position="1011"/>
        <end position="1022"/>
    </location>
</feature>
<feature type="domain" description="SANT" evidence="2">
    <location>
        <begin position="839"/>
        <end position="890"/>
    </location>
</feature>
<feature type="compositionally biased region" description="Low complexity" evidence="1">
    <location>
        <begin position="1599"/>
        <end position="1627"/>
    </location>
</feature>
<feature type="compositionally biased region" description="Polar residues" evidence="1">
    <location>
        <begin position="1407"/>
        <end position="1419"/>
    </location>
</feature>
<feature type="compositionally biased region" description="Basic and acidic residues" evidence="1">
    <location>
        <begin position="263"/>
        <end position="276"/>
    </location>
</feature>
<dbReference type="RefSeq" id="XP_046072516.1">
    <property type="nucleotide sequence ID" value="XM_046216216.1"/>
</dbReference>
<dbReference type="SMART" id="SM00717">
    <property type="entry name" value="SANT"/>
    <property type="match status" value="2"/>
</dbReference>
<feature type="region of interest" description="Disordered" evidence="1">
    <location>
        <begin position="897"/>
        <end position="1022"/>
    </location>
</feature>
<dbReference type="EMBL" id="JAJTJA010000006">
    <property type="protein sequence ID" value="KAH8697815.1"/>
    <property type="molecule type" value="Genomic_DNA"/>
</dbReference>
<feature type="region of interest" description="Disordered" evidence="1">
    <location>
        <begin position="1187"/>
        <end position="1267"/>
    </location>
</feature>
<sequence length="1875" mass="204581">MRRNSRDSLVSTSSNPNDGPAVGIGPTSHRGGLGRGRGRGDWDGGSGRGRGRGHYPDDRDSFRRRSRSRDGWWDRDRDRDRDFRDRDHPRDVRDRDRDFDRRGDRFDRRDDDRRAERDDRDRPPEAWKKDSGPIPPRADSRIPSGPRSSSIPPLALSSVPRSETKALDQPPTDPFRKVSTAPARDFRRDSDRSDLLPSRTDALWEPVPPKGSPPPSAPQVPAFGSVTLPSSILSTEKPPASTQTTQSTAQKADRPALSASAKESPKEAPTEPKALRNDNQAQQPESRPRRDSLSESWKQDSTRAGAKAPPTGLAVSPHKPGIDISPPTAPAALLKRDSASETRPPNEPFTSVSSPQGPASVSPILSRSQLSPAGRGGSPQTSPRMPFSSVPTGPRAGVRPSVRGGHAKSKQWLRPGYNRGPPSANGPPGMRREPYEDRDQPDHQLVDDKSEDPEREFEGHADRALPDKTETPTADEMMSLNAIPPATSAEPEDLREKAKLQEEKDKSSDKHKREVESGEKATEVPALLPDLSRSSEEEEEDENEVFTEEYVQERKALFEKSMKALELEMPPQVLDDPTIVDLLVKIQLLRMIADGTVPEEPEPSALETNIDQSKKILTAKETFKEAMEIDEKEAQPAPPVEDAIAVESVDKRAITVDSLPFLNSGPPTPISELDVCQENAQTHERIKEAIRNTVAKQRKEAAQKNKQLRDEYAIVYRPWRMVVRELDHKKDSERKASTPSAATPPVTPLPPPIPEGREGRRYKGNSELDFQNALRASAISAQEESERRRRMEATARPDLDREAVVPDMLRSYEVQSGIFKDTNNCVKVSDALTIYEFYPPEDDFTPEEHKIFTDAFMAYPKKWGKIADELPGRTFSECIMHYYLTKEEIKYKAKLNKRWRSQRRTRKSTTRPKSNALMSDLKADGEDEEAVQMTETGRPRRAAAPTFGGDAGTAEVETTRRGGAKDSDQGEKPASKRGRGGGTGTRGGRRGRGGAQTQTQQQPPVPIPLAPTNQPTQTVQQPIPASTSFVPQQPLAPATAVTSGVPLMAKQEPGMMEHPSAETIMRVKEQKREATEEFIPKPRSSRTRGKDPIYVFEATSSDHDALGSKPAAEIGGYGSMQPTSYWSVPEVRDFPVLLAHFGMDYDGIAGFMKTKTPVMVRNYYQRKLDSGNHEFEEIVKVAEAKKMRGEPTGPLPTPNPAPKRRYEATPSAVTHRPLAPHTDVEHPEDGRLGQGQKKVSNAMSPPPMQMRQAPDLAPDRNLGRYPPLAQATTAPLAAMPDDHSRAMRQPGGPPAPRPFSGPRMGYFTEERREPRASSVAGSRGQDLQPSPRVTAVQGPPHPDLARLEPLPPQPLLARADLHGPGQYQPSTAPPMYMQQAQPGGPGQPPVMTSSHSRHPSMNAAPGSPSQTMRHTSNVSPIRRSSFGQVQPPGHYSYGTPIHPPSTLSPVKEPPRPSVTPAPQEPPRQVPAKRSNIMSILNDEPDDPPPRKRFASEMASPRMSYGKLESSDAPISHLRHEEKPSYFTPTQASHGPPPSHQGGRPGYSEYSPYPPPSLGGSAASGPSSHDWMARFDPRSQSQQPAESVRATPAPAPTPAPGSQYGSGYQPSSNSQPPTPSQSNPTSSSHRGYQGYPPSHGQGVPTPPLLTPTPREAPPSNNSVYRHQNASPPTRHSVLPYGSRQVPSPAPSPAPTLSIPPPRQNSGPGASYSPSMTHPQAAQPSHPLGPQHRHSHSGHQAYQQHVQAMVSGQQQPQQQSQQSGRPSLGLSGGPPNTAPYAASQPGGGPPQPAHPTPRPGALSNSPAQALGIGRPYTPPSAVHAPPPAPTIGGMLYPSSSSSTSHMQHHTSYSRHPEPNGPAPPGHHRVYSQGGSRQ</sequence>
<dbReference type="GO" id="GO:0034967">
    <property type="term" value="C:Set3 complex"/>
    <property type="evidence" value="ECO:0007669"/>
    <property type="project" value="TreeGrafter"/>
</dbReference>
<evidence type="ECO:0000313" key="4">
    <source>
        <dbReference type="Proteomes" id="UP001201262"/>
    </source>
</evidence>
<feature type="compositionally biased region" description="Pro residues" evidence="1">
    <location>
        <begin position="1686"/>
        <end position="1701"/>
    </location>
</feature>
<evidence type="ECO:0000259" key="2">
    <source>
        <dbReference type="PROSITE" id="PS51293"/>
    </source>
</evidence>
<dbReference type="Pfam" id="PF00249">
    <property type="entry name" value="Myb_DNA-binding"/>
    <property type="match status" value="1"/>
</dbReference>
<name>A0AAD4PWF9_9EURO</name>
<protein>
    <recommendedName>
        <fullName evidence="2">SANT domain-containing protein</fullName>
    </recommendedName>
</protein>
<dbReference type="GeneID" id="70246503"/>
<dbReference type="InterPro" id="IPR009057">
    <property type="entry name" value="Homeodomain-like_sf"/>
</dbReference>
<feature type="compositionally biased region" description="Polar residues" evidence="1">
    <location>
        <begin position="1702"/>
        <end position="1721"/>
    </location>
</feature>
<dbReference type="SUPFAM" id="SSF46689">
    <property type="entry name" value="Homeodomain-like"/>
    <property type="match status" value="2"/>
</dbReference>
<dbReference type="PANTHER" id="PTHR13992">
    <property type="entry name" value="NUCLEAR RECEPTOR CO-REPRESSOR RELATED NCOR"/>
    <property type="match status" value="1"/>
</dbReference>
<feature type="compositionally biased region" description="Basic residues" evidence="1">
    <location>
        <begin position="897"/>
        <end position="910"/>
    </location>
</feature>
<evidence type="ECO:0000313" key="3">
    <source>
        <dbReference type="EMBL" id="KAH8697815.1"/>
    </source>
</evidence>
<feature type="region of interest" description="Disordered" evidence="1">
    <location>
        <begin position="1281"/>
        <end position="1875"/>
    </location>
</feature>
<feature type="compositionally biased region" description="Polar residues" evidence="1">
    <location>
        <begin position="7"/>
        <end position="17"/>
    </location>
</feature>
<feature type="compositionally biased region" description="Pro residues" evidence="1">
    <location>
        <begin position="1785"/>
        <end position="1796"/>
    </location>
</feature>
<feature type="region of interest" description="Disordered" evidence="1">
    <location>
        <begin position="1"/>
        <end position="548"/>
    </location>
</feature>
<dbReference type="Gene3D" id="1.10.10.60">
    <property type="entry name" value="Homeodomain-like"/>
    <property type="match status" value="2"/>
</dbReference>
<feature type="compositionally biased region" description="Low complexity" evidence="1">
    <location>
        <begin position="237"/>
        <end position="250"/>
    </location>
</feature>
<feature type="compositionally biased region" description="Basic and acidic residues" evidence="1">
    <location>
        <begin position="1222"/>
        <end position="1231"/>
    </location>
</feature>
<feature type="compositionally biased region" description="Pro residues" evidence="1">
    <location>
        <begin position="1455"/>
        <end position="1468"/>
    </location>
</feature>
<dbReference type="InterPro" id="IPR051571">
    <property type="entry name" value="N-CoR_corepressor"/>
</dbReference>
<proteinExistence type="predicted"/>
<feature type="compositionally biased region" description="Basic and acidic residues" evidence="1">
    <location>
        <begin position="286"/>
        <end position="301"/>
    </location>
</feature>
<dbReference type="GO" id="GO:0006357">
    <property type="term" value="P:regulation of transcription by RNA polymerase II"/>
    <property type="evidence" value="ECO:0007669"/>
    <property type="project" value="TreeGrafter"/>
</dbReference>
<dbReference type="InterPro" id="IPR017884">
    <property type="entry name" value="SANT_dom"/>
</dbReference>